<dbReference type="Gene3D" id="3.10.150.10">
    <property type="entry name" value="DNA Polymerase III, subunit A, domain 2"/>
    <property type="match status" value="1"/>
</dbReference>
<proteinExistence type="predicted"/>
<name>A0A378PXV8_MORBO</name>
<sequence length="190" mass="21223">MSKTTIHKIPLQVLLASAIFVPSSDVRPYLTYIKVEKGYVTSTNGHCLFKCDIDGLDKELDLFIHPHQIKLLCVGVKAKDKKGDVTIEVTENDEKSVVVMRFDKNATTFDSVNVGRFPNPNRVIPSDDKVTNEMVTLNWDYMAKMQKAGKILGNLTPPSIKSTGKNKPALIDFGEIKFKAVGLVMPIKEW</sequence>
<evidence type="ECO:0000313" key="1">
    <source>
        <dbReference type="EMBL" id="STY93391.1"/>
    </source>
</evidence>
<dbReference type="AlphaFoldDB" id="A0A378PXV8"/>
<dbReference type="EMBL" id="UGPZ01000003">
    <property type="protein sequence ID" value="STY93391.1"/>
    <property type="molecule type" value="Genomic_DNA"/>
</dbReference>
<evidence type="ECO:0000313" key="2">
    <source>
        <dbReference type="Proteomes" id="UP000254133"/>
    </source>
</evidence>
<gene>
    <name evidence="1" type="ORF">NCTC9426_02115</name>
</gene>
<accession>A0A378PXV8</accession>
<organism evidence="1 2">
    <name type="scientific">Moraxella bovis</name>
    <dbReference type="NCBI Taxonomy" id="476"/>
    <lineage>
        <taxon>Bacteria</taxon>
        <taxon>Pseudomonadati</taxon>
        <taxon>Pseudomonadota</taxon>
        <taxon>Gammaproteobacteria</taxon>
        <taxon>Moraxellales</taxon>
        <taxon>Moraxellaceae</taxon>
        <taxon>Moraxella</taxon>
    </lineage>
</organism>
<dbReference type="Proteomes" id="UP000254133">
    <property type="component" value="Unassembled WGS sequence"/>
</dbReference>
<reference evidence="1 2" key="1">
    <citation type="submission" date="2018-06" db="EMBL/GenBank/DDBJ databases">
        <authorList>
            <consortium name="Pathogen Informatics"/>
            <person name="Doyle S."/>
        </authorList>
    </citation>
    <scope>NUCLEOTIDE SEQUENCE [LARGE SCALE GENOMIC DNA]</scope>
    <source>
        <strain evidence="1 2">NCTC9426</strain>
    </source>
</reference>
<protein>
    <recommendedName>
        <fullName evidence="3">DNA polymerase III subunit beta</fullName>
    </recommendedName>
</protein>
<evidence type="ECO:0008006" key="3">
    <source>
        <dbReference type="Google" id="ProtNLM"/>
    </source>
</evidence>